<accession>A0A2H0N742</accession>
<evidence type="ECO:0000313" key="2">
    <source>
        <dbReference type="Proteomes" id="UP000229893"/>
    </source>
</evidence>
<dbReference type="AlphaFoldDB" id="A0A2H0N742"/>
<name>A0A2H0N742_9BACT</name>
<evidence type="ECO:0000313" key="1">
    <source>
        <dbReference type="EMBL" id="PIR04722.1"/>
    </source>
</evidence>
<protein>
    <submittedName>
        <fullName evidence="1">Uncharacterized protein</fullName>
    </submittedName>
</protein>
<proteinExistence type="predicted"/>
<organism evidence="1 2">
    <name type="scientific">Candidatus Liptonbacteria bacterium CG11_big_fil_rev_8_21_14_0_20_35_14</name>
    <dbReference type="NCBI Taxonomy" id="1974634"/>
    <lineage>
        <taxon>Bacteria</taxon>
        <taxon>Candidatus Liptoniibacteriota</taxon>
    </lineage>
</organism>
<dbReference type="Proteomes" id="UP000229893">
    <property type="component" value="Unassembled WGS sequence"/>
</dbReference>
<reference evidence="1 2" key="1">
    <citation type="submission" date="2017-09" db="EMBL/GenBank/DDBJ databases">
        <title>Depth-based differentiation of microbial function through sediment-hosted aquifers and enrichment of novel symbionts in the deep terrestrial subsurface.</title>
        <authorList>
            <person name="Probst A.J."/>
            <person name="Ladd B."/>
            <person name="Jarett J.K."/>
            <person name="Geller-Mcgrath D.E."/>
            <person name="Sieber C.M."/>
            <person name="Emerson J.B."/>
            <person name="Anantharaman K."/>
            <person name="Thomas B.C."/>
            <person name="Malmstrom R."/>
            <person name="Stieglmeier M."/>
            <person name="Klingl A."/>
            <person name="Woyke T."/>
            <person name="Ryan C.M."/>
            <person name="Banfield J.F."/>
        </authorList>
    </citation>
    <scope>NUCLEOTIDE SEQUENCE [LARGE SCALE GENOMIC DNA]</scope>
    <source>
        <strain evidence="1">CG11_big_fil_rev_8_21_14_0_20_35_14</strain>
    </source>
</reference>
<comment type="caution">
    <text evidence="1">The sequence shown here is derived from an EMBL/GenBank/DDBJ whole genome shotgun (WGS) entry which is preliminary data.</text>
</comment>
<dbReference type="EMBL" id="PCWO01000042">
    <property type="protein sequence ID" value="PIR04722.1"/>
    <property type="molecule type" value="Genomic_DNA"/>
</dbReference>
<gene>
    <name evidence="1" type="ORF">COV57_02870</name>
</gene>
<sequence>MNTVRGGSSKMLKIYCGKCRFFLCEYQKDGAGNLRRMYLDRIIKPLISLDKKDLSCGNGHIIGVKIIYKKENRLAFRLISGSFVKEIIKF</sequence>